<evidence type="ECO:0000313" key="4">
    <source>
        <dbReference type="EMBL" id="PKZ16181.1"/>
    </source>
</evidence>
<dbReference type="Pfam" id="PF13556">
    <property type="entry name" value="HTH_30"/>
    <property type="match status" value="1"/>
</dbReference>
<feature type="domain" description="CdaR GGDEF-like" evidence="3">
    <location>
        <begin position="192"/>
        <end position="301"/>
    </location>
</feature>
<sequence>MVSVRSYSARLPQQGRMEHIFMTGSPQFDTLDAQTREAVEFIVISCLDVCYAQTDWYRNLGAKEAEYLRIILLTAVTDYVEYTRTHALDKTHHEHISADNLFNLAPLETTFEITLENVIDAIRIVVDIIEDHIELFAPAGQEAAYVRAAMYFSREAAFSAARIYGRVAATRSIWDTRDEAFIIESLLNQDYSPSLQARIANFKWQPAERFFGVVGNFDTSNSLHSGFIQADFRNAILKLGGQACITSHDSYTILLVGMGEESSRQPFLEVMAGLFEKIPAVCYGPVRSRLEGASASLRAAVNGFKARFAYPDHPNPMRAEDLLAERALFGDVDAQDELYDKVYAPMKREEHKTQILSTLKNYLFTSFSLEKTARALNVHPNTIRYRLKKSVQLTGWDATDSHEAYVLLTAIKIGLHKDALALMHQ</sequence>
<proteinExistence type="inferred from homology"/>
<dbReference type="Gene3D" id="3.30.70.2730">
    <property type="match status" value="1"/>
</dbReference>
<organism evidence="4 5">
    <name type="scientific">Alloscardovia omnicolens</name>
    <dbReference type="NCBI Taxonomy" id="419015"/>
    <lineage>
        <taxon>Bacteria</taxon>
        <taxon>Bacillati</taxon>
        <taxon>Actinomycetota</taxon>
        <taxon>Actinomycetes</taxon>
        <taxon>Bifidobacteriales</taxon>
        <taxon>Bifidobacteriaceae</taxon>
        <taxon>Alloscardovia</taxon>
    </lineage>
</organism>
<name>A0A2I1M7S7_9BIFI</name>
<comment type="caution">
    <text evidence="4">The sequence shown here is derived from an EMBL/GenBank/DDBJ whole genome shotgun (WGS) entry which is preliminary data.</text>
</comment>
<dbReference type="EMBL" id="PKGU01000001">
    <property type="protein sequence ID" value="PKZ16181.1"/>
    <property type="molecule type" value="Genomic_DNA"/>
</dbReference>
<comment type="similarity">
    <text evidence="1">Belongs to the CdaR family.</text>
</comment>
<evidence type="ECO:0000259" key="3">
    <source>
        <dbReference type="Pfam" id="PF17853"/>
    </source>
</evidence>
<evidence type="ECO:0000313" key="5">
    <source>
        <dbReference type="Proteomes" id="UP000242263"/>
    </source>
</evidence>
<dbReference type="AlphaFoldDB" id="A0A2I1M7S7"/>
<dbReference type="PANTHER" id="PTHR33744:SF7">
    <property type="entry name" value="PUCR FAMILY TRANSCRIPTIONAL REGULATOR"/>
    <property type="match status" value="1"/>
</dbReference>
<feature type="domain" description="PucR C-terminal helix-turn-helix" evidence="2">
    <location>
        <begin position="356"/>
        <end position="413"/>
    </location>
</feature>
<protein>
    <submittedName>
        <fullName evidence="4">CdaR family transcriptional regulator</fullName>
    </submittedName>
</protein>
<reference evidence="4 5" key="1">
    <citation type="submission" date="2017-12" db="EMBL/GenBank/DDBJ databases">
        <title>Phylogenetic diversity of female urinary microbiome.</title>
        <authorList>
            <person name="Thomas-White K."/>
            <person name="Wolfe A.J."/>
        </authorList>
    </citation>
    <scope>NUCLEOTIDE SEQUENCE [LARGE SCALE GENOMIC DNA]</scope>
    <source>
        <strain evidence="4 5">UMB0064</strain>
    </source>
</reference>
<evidence type="ECO:0000256" key="1">
    <source>
        <dbReference type="ARBA" id="ARBA00006754"/>
    </source>
</evidence>
<dbReference type="Gene3D" id="1.10.10.2840">
    <property type="entry name" value="PucR C-terminal helix-turn-helix domain"/>
    <property type="match status" value="1"/>
</dbReference>
<gene>
    <name evidence="4" type="ORF">CYJ32_01745</name>
</gene>
<dbReference type="Pfam" id="PF17853">
    <property type="entry name" value="GGDEF_2"/>
    <property type="match status" value="1"/>
</dbReference>
<dbReference type="InterPro" id="IPR051448">
    <property type="entry name" value="CdaR-like_regulators"/>
</dbReference>
<evidence type="ECO:0000259" key="2">
    <source>
        <dbReference type="Pfam" id="PF13556"/>
    </source>
</evidence>
<dbReference type="InterPro" id="IPR025736">
    <property type="entry name" value="PucR_C-HTH_dom"/>
</dbReference>
<dbReference type="InterPro" id="IPR041522">
    <property type="entry name" value="CdaR_GGDEF"/>
</dbReference>
<dbReference type="PANTHER" id="PTHR33744">
    <property type="entry name" value="CARBOHYDRATE DIACID REGULATOR"/>
    <property type="match status" value="1"/>
</dbReference>
<dbReference type="InterPro" id="IPR042070">
    <property type="entry name" value="PucR_C-HTH_sf"/>
</dbReference>
<dbReference type="Proteomes" id="UP000242263">
    <property type="component" value="Unassembled WGS sequence"/>
</dbReference>
<accession>A0A2I1M7S7</accession>